<name>A0ABR7ZAP4_9PSED</name>
<dbReference type="Pfam" id="PF01638">
    <property type="entry name" value="HxlR"/>
    <property type="match status" value="1"/>
</dbReference>
<evidence type="ECO:0000256" key="2">
    <source>
        <dbReference type="ARBA" id="ARBA00023125"/>
    </source>
</evidence>
<evidence type="ECO:0000256" key="3">
    <source>
        <dbReference type="ARBA" id="ARBA00023163"/>
    </source>
</evidence>
<dbReference type="Proteomes" id="UP000805841">
    <property type="component" value="Unassembled WGS sequence"/>
</dbReference>
<evidence type="ECO:0000313" key="6">
    <source>
        <dbReference type="Proteomes" id="UP000805841"/>
    </source>
</evidence>
<dbReference type="SUPFAM" id="SSF46785">
    <property type="entry name" value="Winged helix' DNA-binding domain"/>
    <property type="match status" value="1"/>
</dbReference>
<evidence type="ECO:0000313" key="5">
    <source>
        <dbReference type="EMBL" id="MBD1602391.1"/>
    </source>
</evidence>
<accession>A0ABR7ZAP4</accession>
<dbReference type="EMBL" id="JAAOCA010000070">
    <property type="protein sequence ID" value="MBD1602391.1"/>
    <property type="molecule type" value="Genomic_DNA"/>
</dbReference>
<sequence length="194" mass="21475">MGLLKSKPGCNLQPIELLFNNHGFILQPLLIGPWWGRTDLEGEQVAKQAALKSSECPVARTLESIGDRWSLLIIRDAFDGIRRFSEFQKSLGLAKNILAARLKALVALGVFDIRPASDGSAYKEYVLTEQGRETFAIVVCLRQWGERYLFTPGETHSVLLDNASGQPVMPLEVRSAGGNTLGPEGCHRERVTKR</sequence>
<keyword evidence="1" id="KW-0805">Transcription regulation</keyword>
<protein>
    <submittedName>
        <fullName evidence="5">Helix-turn-helix transcriptional regulator</fullName>
    </submittedName>
</protein>
<dbReference type="InterPro" id="IPR036390">
    <property type="entry name" value="WH_DNA-bd_sf"/>
</dbReference>
<feature type="domain" description="HTH hxlR-type" evidence="4">
    <location>
        <begin position="56"/>
        <end position="153"/>
    </location>
</feature>
<dbReference type="InterPro" id="IPR036388">
    <property type="entry name" value="WH-like_DNA-bd_sf"/>
</dbReference>
<dbReference type="Gene3D" id="1.10.10.10">
    <property type="entry name" value="Winged helix-like DNA-binding domain superfamily/Winged helix DNA-binding domain"/>
    <property type="match status" value="1"/>
</dbReference>
<dbReference type="PANTHER" id="PTHR33204:SF18">
    <property type="entry name" value="TRANSCRIPTIONAL REGULATORY PROTEIN"/>
    <property type="match status" value="1"/>
</dbReference>
<comment type="caution">
    <text evidence="5">The sequence shown here is derived from an EMBL/GenBank/DDBJ whole genome shotgun (WGS) entry which is preliminary data.</text>
</comment>
<proteinExistence type="predicted"/>
<keyword evidence="2" id="KW-0238">DNA-binding</keyword>
<evidence type="ECO:0000256" key="1">
    <source>
        <dbReference type="ARBA" id="ARBA00023015"/>
    </source>
</evidence>
<gene>
    <name evidence="5" type="ORF">HAQ05_27315</name>
</gene>
<dbReference type="PANTHER" id="PTHR33204">
    <property type="entry name" value="TRANSCRIPTIONAL REGULATOR, MARR FAMILY"/>
    <property type="match status" value="1"/>
</dbReference>
<evidence type="ECO:0000259" key="4">
    <source>
        <dbReference type="PROSITE" id="PS51118"/>
    </source>
</evidence>
<keyword evidence="6" id="KW-1185">Reference proteome</keyword>
<dbReference type="PROSITE" id="PS51118">
    <property type="entry name" value="HTH_HXLR"/>
    <property type="match status" value="1"/>
</dbReference>
<keyword evidence="3" id="KW-0804">Transcription</keyword>
<organism evidence="5 6">
    <name type="scientific">Pseudomonas typographi</name>
    <dbReference type="NCBI Taxonomy" id="2715964"/>
    <lineage>
        <taxon>Bacteria</taxon>
        <taxon>Pseudomonadati</taxon>
        <taxon>Pseudomonadota</taxon>
        <taxon>Gammaproteobacteria</taxon>
        <taxon>Pseudomonadales</taxon>
        <taxon>Pseudomonadaceae</taxon>
        <taxon>Pseudomonas</taxon>
    </lineage>
</organism>
<reference evidence="5 6" key="1">
    <citation type="journal article" date="2020" name="Insects">
        <title>Bacteria Belonging to Pseudomonas typographi sp. nov. from the Bark Beetle Ips typographus Have Genomic Potential to Aid in the Host Ecology.</title>
        <authorList>
            <person name="Peral-Aranega E."/>
            <person name="Saati-Santamaria Z."/>
            <person name="Kolarik M."/>
            <person name="Rivas R."/>
            <person name="Garcia-Fraile P."/>
        </authorList>
    </citation>
    <scope>NUCLEOTIDE SEQUENCE [LARGE SCALE GENOMIC DNA]</scope>
    <source>
        <strain evidence="5 6">CA3A</strain>
    </source>
</reference>
<dbReference type="InterPro" id="IPR002577">
    <property type="entry name" value="HTH_HxlR"/>
</dbReference>